<accession>A0A1H9J8B9</accession>
<organism evidence="1 2">
    <name type="scientific">Flavobacterium frigoris</name>
    <dbReference type="NCBI Taxonomy" id="229204"/>
    <lineage>
        <taxon>Bacteria</taxon>
        <taxon>Pseudomonadati</taxon>
        <taxon>Bacteroidota</taxon>
        <taxon>Flavobacteriia</taxon>
        <taxon>Flavobacteriales</taxon>
        <taxon>Flavobacteriaceae</taxon>
        <taxon>Flavobacterium</taxon>
    </lineage>
</organism>
<proteinExistence type="predicted"/>
<evidence type="ECO:0000313" key="2">
    <source>
        <dbReference type="Proteomes" id="UP000183658"/>
    </source>
</evidence>
<dbReference type="Proteomes" id="UP000183658">
    <property type="component" value="Unassembled WGS sequence"/>
</dbReference>
<protein>
    <submittedName>
        <fullName evidence="1">Uncharacterized protein</fullName>
    </submittedName>
</protein>
<gene>
    <name evidence="1" type="ORF">SAMN05444355_104240</name>
</gene>
<sequence length="33" mass="3835">MIKPIFSGLIKYKLKLNLLLFTINNTKNLTIID</sequence>
<reference evidence="2" key="1">
    <citation type="submission" date="2016-10" db="EMBL/GenBank/DDBJ databases">
        <authorList>
            <person name="Varghese N."/>
            <person name="Submissions S."/>
        </authorList>
    </citation>
    <scope>NUCLEOTIDE SEQUENCE [LARGE SCALE GENOMIC DNA]</scope>
    <source>
        <strain evidence="2">DSM 15719</strain>
    </source>
</reference>
<dbReference type="AlphaFoldDB" id="A0A1H9J8B9"/>
<evidence type="ECO:0000313" key="1">
    <source>
        <dbReference type="EMBL" id="SEQ83027.1"/>
    </source>
</evidence>
<dbReference type="EMBL" id="FOFZ01000004">
    <property type="protein sequence ID" value="SEQ83027.1"/>
    <property type="molecule type" value="Genomic_DNA"/>
</dbReference>
<keyword evidence="2" id="KW-1185">Reference proteome</keyword>
<name>A0A1H9J8B9_FLAFI</name>